<dbReference type="EMBL" id="JAFCIX010000227">
    <property type="protein sequence ID" value="KAH6596377.1"/>
    <property type="molecule type" value="Genomic_DNA"/>
</dbReference>
<keyword evidence="6 11" id="KW-0375">Hydrogen ion transport</keyword>
<keyword evidence="9 11" id="KW-0496">Mitochondrion</keyword>
<dbReference type="InterPro" id="IPR036228">
    <property type="entry name" value="ATP_synth_F0_dsu_sf_mt"/>
</dbReference>
<keyword evidence="7 11" id="KW-0999">Mitochondrion inner membrane</keyword>
<evidence type="ECO:0000256" key="6">
    <source>
        <dbReference type="ARBA" id="ARBA00022781"/>
    </source>
</evidence>
<comment type="similarity">
    <text evidence="2 11">Belongs to the ATPase d subunit family.</text>
</comment>
<keyword evidence="8 11" id="KW-0406">Ion transport</keyword>
<sequence>MSAPAAVKAAARIDWSALSTKLKPETMASVNSFRRRHSDLLKTVTDLREHQVTIDFTRYKSVLKNQKVVEEAERAIKGFRPATVDLSEQLRMVADQEAKAIAAAKKTTSKIEAEMVELKALLTNIETARPLEQMTMDDVTNAYPEVEKTVEKMVRRGQWRVPGYYEKFGEFVVGF</sequence>
<keyword evidence="5" id="KW-0138">CF(0)</keyword>
<evidence type="ECO:0000256" key="7">
    <source>
        <dbReference type="ARBA" id="ARBA00022792"/>
    </source>
</evidence>
<dbReference type="PIRSF" id="PIRSF005514">
    <property type="entry name" value="ATPase_F0_D_mt"/>
    <property type="match status" value="1"/>
</dbReference>
<accession>A0ABQ8FGB4</accession>
<dbReference type="InterPro" id="IPR008689">
    <property type="entry name" value="ATP_synth_F0_dsu_mt"/>
</dbReference>
<evidence type="ECO:0000256" key="4">
    <source>
        <dbReference type="ARBA" id="ARBA00022448"/>
    </source>
</evidence>
<protein>
    <recommendedName>
        <fullName evidence="3 11">ATP synthase subunit d, mitochondrial</fullName>
    </recommendedName>
</protein>
<gene>
    <name evidence="12" type="ORF">BASA50_005082</name>
</gene>
<proteinExistence type="inferred from homology"/>
<evidence type="ECO:0000256" key="10">
    <source>
        <dbReference type="ARBA" id="ARBA00023136"/>
    </source>
</evidence>
<evidence type="ECO:0000256" key="8">
    <source>
        <dbReference type="ARBA" id="ARBA00023065"/>
    </source>
</evidence>
<evidence type="ECO:0000313" key="13">
    <source>
        <dbReference type="Proteomes" id="UP001648503"/>
    </source>
</evidence>
<comment type="subcellular location">
    <subcellularLocation>
        <location evidence="1 11">Mitochondrion inner membrane</location>
    </subcellularLocation>
</comment>
<dbReference type="SUPFAM" id="SSF161065">
    <property type="entry name" value="ATP synthase D chain-like"/>
    <property type="match status" value="1"/>
</dbReference>
<evidence type="ECO:0000256" key="3">
    <source>
        <dbReference type="ARBA" id="ARBA00021688"/>
    </source>
</evidence>
<evidence type="ECO:0000256" key="11">
    <source>
        <dbReference type="PIRNR" id="PIRNR005514"/>
    </source>
</evidence>
<evidence type="ECO:0000313" key="12">
    <source>
        <dbReference type="EMBL" id="KAH6596377.1"/>
    </source>
</evidence>
<name>A0ABQ8FGB4_9FUNG</name>
<comment type="function">
    <text evidence="11">Mitochondrial membrane ATP synthase (F(1)F(0) ATP synthase or Complex V) produces ATP from ADP in the presence of a proton gradient across the membrane which is generated by electron transport complexes of the respiratory chain. F-type ATPases consist of two structural domains, F(1) - containing the extramembraneous catalytic core, and F(0) - containing the membrane proton channel, linked together by a central stalk and a peripheral stalk. During catalysis, ATP synthesis in the catalytic domain of F(1) is coupled via a rotary mechanism of the central stalk subunits to proton translocation.</text>
</comment>
<keyword evidence="10 11" id="KW-0472">Membrane</keyword>
<dbReference type="Gene3D" id="6.10.280.70">
    <property type="match status" value="1"/>
</dbReference>
<evidence type="ECO:0000256" key="1">
    <source>
        <dbReference type="ARBA" id="ARBA00004273"/>
    </source>
</evidence>
<dbReference type="Pfam" id="PF05873">
    <property type="entry name" value="Mt_ATP-synt_D"/>
    <property type="match status" value="1"/>
</dbReference>
<evidence type="ECO:0000256" key="2">
    <source>
        <dbReference type="ARBA" id="ARBA00006842"/>
    </source>
</evidence>
<dbReference type="Proteomes" id="UP001648503">
    <property type="component" value="Unassembled WGS sequence"/>
</dbReference>
<keyword evidence="13" id="KW-1185">Reference proteome</keyword>
<keyword evidence="4 11" id="KW-0813">Transport</keyword>
<dbReference type="PANTHER" id="PTHR12700">
    <property type="entry name" value="ATP SYNTHASE SUBUNIT D, MITOCHONDRIAL"/>
    <property type="match status" value="1"/>
</dbReference>
<comment type="caution">
    <text evidence="12">The sequence shown here is derived from an EMBL/GenBank/DDBJ whole genome shotgun (WGS) entry which is preliminary data.</text>
</comment>
<organism evidence="12 13">
    <name type="scientific">Batrachochytrium salamandrivorans</name>
    <dbReference type="NCBI Taxonomy" id="1357716"/>
    <lineage>
        <taxon>Eukaryota</taxon>
        <taxon>Fungi</taxon>
        <taxon>Fungi incertae sedis</taxon>
        <taxon>Chytridiomycota</taxon>
        <taxon>Chytridiomycota incertae sedis</taxon>
        <taxon>Chytridiomycetes</taxon>
        <taxon>Rhizophydiales</taxon>
        <taxon>Rhizophydiales incertae sedis</taxon>
        <taxon>Batrachochytrium</taxon>
    </lineage>
</organism>
<evidence type="ECO:0000256" key="5">
    <source>
        <dbReference type="ARBA" id="ARBA00022547"/>
    </source>
</evidence>
<reference evidence="12 13" key="1">
    <citation type="submission" date="2021-02" db="EMBL/GenBank/DDBJ databases">
        <title>Variation within the Batrachochytrium salamandrivorans European outbreak.</title>
        <authorList>
            <person name="Kelly M."/>
            <person name="Pasmans F."/>
            <person name="Shea T.P."/>
            <person name="Munoz J.F."/>
            <person name="Carranza S."/>
            <person name="Cuomo C.A."/>
            <person name="Martel A."/>
        </authorList>
    </citation>
    <scope>NUCLEOTIDE SEQUENCE [LARGE SCALE GENOMIC DNA]</scope>
    <source>
        <strain evidence="12 13">AMFP18/2</strain>
    </source>
</reference>
<evidence type="ECO:0000256" key="9">
    <source>
        <dbReference type="ARBA" id="ARBA00023128"/>
    </source>
</evidence>